<dbReference type="InterPro" id="IPR013762">
    <property type="entry name" value="Integrase-like_cat_sf"/>
</dbReference>
<reference evidence="8 9" key="1">
    <citation type="submission" date="2016-10" db="EMBL/GenBank/DDBJ databases">
        <authorList>
            <person name="de Groot N.N."/>
        </authorList>
    </citation>
    <scope>NUCLEOTIDE SEQUENCE [LARGE SCALE GENOMIC DNA]</scope>
    <source>
        <strain evidence="8 9">LMG 26867</strain>
    </source>
</reference>
<accession>A0A1H1ZGS2</accession>
<proteinExistence type="inferred from homology"/>
<keyword evidence="3 5" id="KW-0238">DNA-binding</keyword>
<dbReference type="EMBL" id="LT629762">
    <property type="protein sequence ID" value="SDT32860.1"/>
    <property type="molecule type" value="Genomic_DNA"/>
</dbReference>
<dbReference type="InterPro" id="IPR050808">
    <property type="entry name" value="Phage_Integrase"/>
</dbReference>
<evidence type="ECO:0000256" key="1">
    <source>
        <dbReference type="ARBA" id="ARBA00008857"/>
    </source>
</evidence>
<dbReference type="CDD" id="cd00801">
    <property type="entry name" value="INT_P4_C"/>
    <property type="match status" value="1"/>
</dbReference>
<evidence type="ECO:0000256" key="2">
    <source>
        <dbReference type="ARBA" id="ARBA00022908"/>
    </source>
</evidence>
<dbReference type="GO" id="GO:0003677">
    <property type="term" value="F:DNA binding"/>
    <property type="evidence" value="ECO:0007669"/>
    <property type="project" value="UniProtKB-UniRule"/>
</dbReference>
<comment type="similarity">
    <text evidence="1">Belongs to the 'phage' integrase family.</text>
</comment>
<dbReference type="GO" id="GO:0006310">
    <property type="term" value="P:DNA recombination"/>
    <property type="evidence" value="ECO:0007669"/>
    <property type="project" value="UniProtKB-KW"/>
</dbReference>
<evidence type="ECO:0000259" key="7">
    <source>
        <dbReference type="PROSITE" id="PS51900"/>
    </source>
</evidence>
<dbReference type="PANTHER" id="PTHR30629">
    <property type="entry name" value="PROPHAGE INTEGRASE"/>
    <property type="match status" value="1"/>
</dbReference>
<feature type="domain" description="Tyr recombinase" evidence="6">
    <location>
        <begin position="213"/>
        <end position="389"/>
    </location>
</feature>
<dbReference type="AlphaFoldDB" id="A0A1H1ZGS2"/>
<dbReference type="PROSITE" id="PS51900">
    <property type="entry name" value="CB"/>
    <property type="match status" value="1"/>
</dbReference>
<dbReference type="Pfam" id="PF13356">
    <property type="entry name" value="Arm-DNA-bind_3"/>
    <property type="match status" value="1"/>
</dbReference>
<dbReference type="Pfam" id="PF00589">
    <property type="entry name" value="Phage_integrase"/>
    <property type="match status" value="1"/>
</dbReference>
<keyword evidence="4" id="KW-0233">DNA recombination</keyword>
<dbReference type="Gene3D" id="3.30.160.390">
    <property type="entry name" value="Integrase, DNA-binding domain"/>
    <property type="match status" value="1"/>
</dbReference>
<dbReference type="RefSeq" id="WP_092278424.1">
    <property type="nucleotide sequence ID" value="NZ_LT629762.1"/>
</dbReference>
<dbReference type="PROSITE" id="PS51898">
    <property type="entry name" value="TYR_RECOMBINASE"/>
    <property type="match status" value="1"/>
</dbReference>
<evidence type="ECO:0000256" key="4">
    <source>
        <dbReference type="ARBA" id="ARBA00023172"/>
    </source>
</evidence>
<organism evidence="8 9">
    <name type="scientific">Pseudomonas prosekii</name>
    <dbReference type="NCBI Taxonomy" id="1148509"/>
    <lineage>
        <taxon>Bacteria</taxon>
        <taxon>Pseudomonadati</taxon>
        <taxon>Pseudomonadota</taxon>
        <taxon>Gammaproteobacteria</taxon>
        <taxon>Pseudomonadales</taxon>
        <taxon>Pseudomonadaceae</taxon>
        <taxon>Pseudomonas</taxon>
    </lineage>
</organism>
<dbReference type="GO" id="GO:0015074">
    <property type="term" value="P:DNA integration"/>
    <property type="evidence" value="ECO:0007669"/>
    <property type="project" value="UniProtKB-KW"/>
</dbReference>
<dbReference type="InterPro" id="IPR011010">
    <property type="entry name" value="DNA_brk_join_enz"/>
</dbReference>
<dbReference type="Gene3D" id="1.10.150.130">
    <property type="match status" value="1"/>
</dbReference>
<dbReference type="InterPro" id="IPR002104">
    <property type="entry name" value="Integrase_catalytic"/>
</dbReference>
<dbReference type="InterPro" id="IPR044068">
    <property type="entry name" value="CB"/>
</dbReference>
<sequence length="413" mass="46255">MKRADIKRRPLADTTLAGLEPESKEYRELDGNGLYFRVKPDGGKSWQLRYKRPTGNWAWMGLGGYPEVSGALARDKAAELRKVVSSGADPLEQKRSAKAAIDAARTRTFRAAAEAWLKAKEEKGLAPSTLNKIRTYLDKDILPALGDKPLDEITRTDCAELQASLEARNAHNVAEKCRTWINQIFGRAIGLGLTENDPGSRLRDIAAQAPKTQQHPHLLEPELAEFLQALRNTPSRLTARTAAWLCIWTASRPGMVRLAEWKEFDFEKAIWITPAAKMKMRRDFVCPLPHQAVTALKELYCLTGRNRWLFPGVGAKNPTISENTINKVFATIGYKGRLVGHGTRHTASTLLREHGWPKEHVEAQLAHKEEGISGVYNKAQYLEQRVVMMQWYADHLEQMAAGNVVQGQFGKAV</sequence>
<dbReference type="Gene3D" id="1.10.443.10">
    <property type="entry name" value="Intergrase catalytic core"/>
    <property type="match status" value="1"/>
</dbReference>
<dbReference type="STRING" id="1148509.SAMN05216222_3910"/>
<dbReference type="InterPro" id="IPR038488">
    <property type="entry name" value="Integrase_DNA-bd_sf"/>
</dbReference>
<feature type="domain" description="Core-binding (CB)" evidence="7">
    <location>
        <begin position="107"/>
        <end position="189"/>
    </location>
</feature>
<dbReference type="SUPFAM" id="SSF56349">
    <property type="entry name" value="DNA breaking-rejoining enzymes"/>
    <property type="match status" value="1"/>
</dbReference>
<evidence type="ECO:0000313" key="9">
    <source>
        <dbReference type="Proteomes" id="UP000198481"/>
    </source>
</evidence>
<dbReference type="InterPro" id="IPR053876">
    <property type="entry name" value="Phage_int_M"/>
</dbReference>
<dbReference type="InterPro" id="IPR025166">
    <property type="entry name" value="Integrase_DNA_bind_dom"/>
</dbReference>
<evidence type="ECO:0000259" key="6">
    <source>
        <dbReference type="PROSITE" id="PS51898"/>
    </source>
</evidence>
<dbReference type="PANTHER" id="PTHR30629:SF2">
    <property type="entry name" value="PROPHAGE INTEGRASE INTS-RELATED"/>
    <property type="match status" value="1"/>
</dbReference>
<evidence type="ECO:0000256" key="3">
    <source>
        <dbReference type="ARBA" id="ARBA00023125"/>
    </source>
</evidence>
<dbReference type="Proteomes" id="UP000198481">
    <property type="component" value="Chromosome I"/>
</dbReference>
<dbReference type="Pfam" id="PF22022">
    <property type="entry name" value="Phage_int_M"/>
    <property type="match status" value="1"/>
</dbReference>
<dbReference type="InterPro" id="IPR010998">
    <property type="entry name" value="Integrase_recombinase_N"/>
</dbReference>
<evidence type="ECO:0000313" key="8">
    <source>
        <dbReference type="EMBL" id="SDT32860.1"/>
    </source>
</evidence>
<evidence type="ECO:0000256" key="5">
    <source>
        <dbReference type="PROSITE-ProRule" id="PRU01248"/>
    </source>
</evidence>
<protein>
    <submittedName>
        <fullName evidence="8">Integrase</fullName>
    </submittedName>
</protein>
<gene>
    <name evidence="8" type="ORF">SAMN05216222_3910</name>
</gene>
<name>A0A1H1ZGS2_9PSED</name>
<keyword evidence="2" id="KW-0229">DNA integration</keyword>